<dbReference type="EMBL" id="RXIC02000019">
    <property type="protein sequence ID" value="KAB1227829.1"/>
    <property type="molecule type" value="Genomic_DNA"/>
</dbReference>
<sequence>MLPETLLSLRSGINFNSTNYLNRDLATKTIVVKNRCRFGQNQHRYATAKADVYILTPAPAGSSNQPCAFKIAVSPLIGEAEAAKVEAELALAAGCINIVLEGDSKVIIKAIQTAPQKVDWRIDSLVSYIVSVLHLIKSWKVRHVRRSANMGVHNLALWAATEIISGGNPCSCEQFPKLDWLYAGVDPP</sequence>
<organism evidence="2 3">
    <name type="scientific">Morella rubra</name>
    <name type="common">Chinese bayberry</name>
    <dbReference type="NCBI Taxonomy" id="262757"/>
    <lineage>
        <taxon>Eukaryota</taxon>
        <taxon>Viridiplantae</taxon>
        <taxon>Streptophyta</taxon>
        <taxon>Embryophyta</taxon>
        <taxon>Tracheophyta</taxon>
        <taxon>Spermatophyta</taxon>
        <taxon>Magnoliopsida</taxon>
        <taxon>eudicotyledons</taxon>
        <taxon>Gunneridae</taxon>
        <taxon>Pentapetalae</taxon>
        <taxon>rosids</taxon>
        <taxon>fabids</taxon>
        <taxon>Fagales</taxon>
        <taxon>Myricaceae</taxon>
        <taxon>Morella</taxon>
    </lineage>
</organism>
<dbReference type="PANTHER" id="PTHR47723">
    <property type="entry name" value="OS05G0353850 PROTEIN"/>
    <property type="match status" value="1"/>
</dbReference>
<dbReference type="InterPro" id="IPR002156">
    <property type="entry name" value="RNaseH_domain"/>
</dbReference>
<dbReference type="Gene3D" id="3.30.420.10">
    <property type="entry name" value="Ribonuclease H-like superfamily/Ribonuclease H"/>
    <property type="match status" value="1"/>
</dbReference>
<dbReference type="InterPro" id="IPR053151">
    <property type="entry name" value="RNase_H-like"/>
</dbReference>
<evidence type="ECO:0000313" key="3">
    <source>
        <dbReference type="Proteomes" id="UP000516437"/>
    </source>
</evidence>
<evidence type="ECO:0000259" key="1">
    <source>
        <dbReference type="Pfam" id="PF13456"/>
    </source>
</evidence>
<dbReference type="Proteomes" id="UP000516437">
    <property type="component" value="Chromosome 1"/>
</dbReference>
<feature type="domain" description="RNase H type-1" evidence="1">
    <location>
        <begin position="74"/>
        <end position="158"/>
    </location>
</feature>
<protein>
    <recommendedName>
        <fullName evidence="1">RNase H type-1 domain-containing protein</fullName>
    </recommendedName>
</protein>
<dbReference type="GO" id="GO:0004523">
    <property type="term" value="F:RNA-DNA hybrid ribonuclease activity"/>
    <property type="evidence" value="ECO:0007669"/>
    <property type="project" value="InterPro"/>
</dbReference>
<dbReference type="OrthoDB" id="1002400at2759"/>
<proteinExistence type="predicted"/>
<evidence type="ECO:0000313" key="2">
    <source>
        <dbReference type="EMBL" id="KAB1227829.1"/>
    </source>
</evidence>
<name>A0A6A1WRB5_9ROSI</name>
<dbReference type="PANTHER" id="PTHR47723:SF19">
    <property type="entry name" value="POLYNUCLEOTIDYL TRANSFERASE, RIBONUCLEASE H-LIKE SUPERFAMILY PROTEIN"/>
    <property type="match status" value="1"/>
</dbReference>
<comment type="caution">
    <text evidence="2">The sequence shown here is derived from an EMBL/GenBank/DDBJ whole genome shotgun (WGS) entry which is preliminary data.</text>
</comment>
<gene>
    <name evidence="2" type="ORF">CJ030_MR1G022062</name>
</gene>
<dbReference type="GO" id="GO:0003676">
    <property type="term" value="F:nucleic acid binding"/>
    <property type="evidence" value="ECO:0007669"/>
    <property type="project" value="InterPro"/>
</dbReference>
<dbReference type="AlphaFoldDB" id="A0A6A1WRB5"/>
<dbReference type="InterPro" id="IPR036397">
    <property type="entry name" value="RNaseH_sf"/>
</dbReference>
<accession>A0A6A1WRB5</accession>
<keyword evidence="3" id="KW-1185">Reference proteome</keyword>
<dbReference type="Pfam" id="PF13456">
    <property type="entry name" value="RVT_3"/>
    <property type="match status" value="1"/>
</dbReference>
<reference evidence="2 3" key="1">
    <citation type="journal article" date="2019" name="Plant Biotechnol. J.">
        <title>The red bayberry genome and genetic basis of sex determination.</title>
        <authorList>
            <person name="Jia H.M."/>
            <person name="Jia H.J."/>
            <person name="Cai Q.L."/>
            <person name="Wang Y."/>
            <person name="Zhao H.B."/>
            <person name="Yang W.F."/>
            <person name="Wang G.Y."/>
            <person name="Li Y.H."/>
            <person name="Zhan D.L."/>
            <person name="Shen Y.T."/>
            <person name="Niu Q.F."/>
            <person name="Chang L."/>
            <person name="Qiu J."/>
            <person name="Zhao L."/>
            <person name="Xie H.B."/>
            <person name="Fu W.Y."/>
            <person name="Jin J."/>
            <person name="Li X.W."/>
            <person name="Jiao Y."/>
            <person name="Zhou C.C."/>
            <person name="Tu T."/>
            <person name="Chai C.Y."/>
            <person name="Gao J.L."/>
            <person name="Fan L.J."/>
            <person name="van de Weg E."/>
            <person name="Wang J.Y."/>
            <person name="Gao Z.S."/>
        </authorList>
    </citation>
    <scope>NUCLEOTIDE SEQUENCE [LARGE SCALE GENOMIC DNA]</scope>
    <source>
        <tissue evidence="2">Leaves</tissue>
    </source>
</reference>